<dbReference type="EMBL" id="CP009788">
    <property type="protein sequence ID" value="AJE03689.1"/>
    <property type="molecule type" value="Genomic_DNA"/>
</dbReference>
<evidence type="ECO:0000256" key="9">
    <source>
        <dbReference type="HAMAP-Rule" id="MF_00104"/>
    </source>
</evidence>
<dbReference type="SMART" id="SM00535">
    <property type="entry name" value="RIBOc"/>
    <property type="match status" value="1"/>
</dbReference>
<dbReference type="GO" id="GO:0019843">
    <property type="term" value="F:rRNA binding"/>
    <property type="evidence" value="ECO:0007669"/>
    <property type="project" value="UniProtKB-KW"/>
</dbReference>
<dbReference type="NCBIfam" id="TIGR02191">
    <property type="entry name" value="RNaseIII"/>
    <property type="match status" value="1"/>
</dbReference>
<feature type="region of interest" description="Disordered" evidence="10">
    <location>
        <begin position="1"/>
        <end position="20"/>
    </location>
</feature>
<feature type="active site" evidence="9">
    <location>
        <position position="135"/>
    </location>
</feature>
<dbReference type="AlphaFoldDB" id="A0A0B5BEW2"/>
<dbReference type="CDD" id="cd10845">
    <property type="entry name" value="DSRM_RNAse_III_family"/>
    <property type="match status" value="1"/>
</dbReference>
<evidence type="ECO:0000256" key="6">
    <source>
        <dbReference type="ARBA" id="ARBA00022759"/>
    </source>
</evidence>
<evidence type="ECO:0000256" key="10">
    <source>
        <dbReference type="SAM" id="MobiDB-lite"/>
    </source>
</evidence>
<keyword evidence="4 9" id="KW-0507">mRNA processing</keyword>
<dbReference type="Pfam" id="PF00035">
    <property type="entry name" value="dsrm"/>
    <property type="match status" value="1"/>
</dbReference>
<dbReference type="PROSITE" id="PS50142">
    <property type="entry name" value="RNASE_3_2"/>
    <property type="match status" value="1"/>
</dbReference>
<feature type="binding site" evidence="9">
    <location>
        <position position="135"/>
    </location>
    <ligand>
        <name>Mg(2+)</name>
        <dbReference type="ChEBI" id="CHEBI:18420"/>
    </ligand>
</feature>
<dbReference type="SUPFAM" id="SSF69065">
    <property type="entry name" value="RNase III domain-like"/>
    <property type="match status" value="1"/>
</dbReference>
<dbReference type="InterPro" id="IPR000999">
    <property type="entry name" value="RNase_III_dom"/>
</dbReference>
<keyword evidence="9" id="KW-0963">Cytoplasm</keyword>
<keyword evidence="14" id="KW-1185">Reference proteome</keyword>
<evidence type="ECO:0000313" key="14">
    <source>
        <dbReference type="Proteomes" id="UP000057609"/>
    </source>
</evidence>
<dbReference type="InterPro" id="IPR036389">
    <property type="entry name" value="RNase_III_sf"/>
</dbReference>
<keyword evidence="8 9" id="KW-0694">RNA-binding</keyword>
<evidence type="ECO:0000256" key="7">
    <source>
        <dbReference type="ARBA" id="ARBA00022801"/>
    </source>
</evidence>
<dbReference type="PROSITE" id="PS50137">
    <property type="entry name" value="DS_RBD"/>
    <property type="match status" value="1"/>
</dbReference>
<evidence type="ECO:0000259" key="11">
    <source>
        <dbReference type="PROSITE" id="PS50137"/>
    </source>
</evidence>
<reference evidence="13 14" key="1">
    <citation type="journal article" date="2015" name="Genome Announc.">
        <title>Complete Genome of Geobacter pickeringii G13T, a Metal-Reducing Isolate from Sedimentary Kaolin Deposits.</title>
        <authorList>
            <person name="Badalamenti J.P."/>
            <person name="Bond D.R."/>
        </authorList>
    </citation>
    <scope>NUCLEOTIDE SEQUENCE [LARGE SCALE GENOMIC DNA]</scope>
    <source>
        <strain evidence="13 14">G13</strain>
    </source>
</reference>
<dbReference type="RefSeq" id="WP_039742882.1">
    <property type="nucleotide sequence ID" value="NZ_CP009788.1"/>
</dbReference>
<gene>
    <name evidence="9" type="primary">rnc</name>
    <name evidence="13" type="ORF">GPICK_10310</name>
</gene>
<keyword evidence="5 9" id="KW-0540">Nuclease</keyword>
<dbReference type="GO" id="GO:0010468">
    <property type="term" value="P:regulation of gene expression"/>
    <property type="evidence" value="ECO:0007669"/>
    <property type="project" value="TreeGrafter"/>
</dbReference>
<dbReference type="PANTHER" id="PTHR11207">
    <property type="entry name" value="RIBONUCLEASE III"/>
    <property type="match status" value="1"/>
</dbReference>
<dbReference type="GO" id="GO:0006364">
    <property type="term" value="P:rRNA processing"/>
    <property type="evidence" value="ECO:0007669"/>
    <property type="project" value="UniProtKB-UniRule"/>
</dbReference>
<evidence type="ECO:0000256" key="5">
    <source>
        <dbReference type="ARBA" id="ARBA00022722"/>
    </source>
</evidence>
<evidence type="ECO:0000256" key="4">
    <source>
        <dbReference type="ARBA" id="ARBA00022664"/>
    </source>
</evidence>
<dbReference type="GO" id="GO:0006397">
    <property type="term" value="P:mRNA processing"/>
    <property type="evidence" value="ECO:0007669"/>
    <property type="project" value="UniProtKB-UniRule"/>
</dbReference>
<dbReference type="GO" id="GO:0046872">
    <property type="term" value="F:metal ion binding"/>
    <property type="evidence" value="ECO:0007669"/>
    <property type="project" value="UniProtKB-KW"/>
</dbReference>
<keyword evidence="3 9" id="KW-0698">rRNA processing</keyword>
<comment type="cofactor">
    <cofactor evidence="9">
        <name>Mg(2+)</name>
        <dbReference type="ChEBI" id="CHEBI:18420"/>
    </cofactor>
</comment>
<dbReference type="GO" id="GO:0003725">
    <property type="term" value="F:double-stranded RNA binding"/>
    <property type="evidence" value="ECO:0007669"/>
    <property type="project" value="TreeGrafter"/>
</dbReference>
<keyword evidence="9" id="KW-0460">Magnesium</keyword>
<keyword evidence="7 9" id="KW-0378">Hydrolase</keyword>
<dbReference type="Gene3D" id="3.30.160.20">
    <property type="match status" value="1"/>
</dbReference>
<sequence>MREPSDQPRNGAADGDPAGLERRIGYSFANRSLLAEALTHRSYVNEARDPAVKDNERLEFFGDAVLGFLVGRLLLERFPESREGELARMKASLVGEDTLAGLGRDLGIGAYLRLGRGEERSGGRERKSLLADAFEALLAAVYLDGGPEPAGRIVEEAFVPLLPGVAEGTSGRDHKTEFQEAVQALCGAPPVYRLLSTSGPPHDQRFTVAAFVEGEQVGEGCGRNKKEAEQAAAREGLARLAASGRATVR</sequence>
<dbReference type="HOGENOM" id="CLU_000907_1_3_7"/>
<comment type="function">
    <text evidence="9">Digests double-stranded RNA. Involved in the processing of primary rRNA transcript to yield the immediate precursors to the large and small rRNAs (23S and 16S). Processes some mRNAs, and tRNAs when they are encoded in the rRNA operon. Processes pre-crRNA and tracrRNA of type II CRISPR loci if present in the organism.</text>
</comment>
<evidence type="ECO:0000259" key="12">
    <source>
        <dbReference type="PROSITE" id="PS50142"/>
    </source>
</evidence>
<dbReference type="FunFam" id="1.10.1520.10:FF:000001">
    <property type="entry name" value="Ribonuclease 3"/>
    <property type="match status" value="1"/>
</dbReference>
<feature type="domain" description="DRBM" evidence="11">
    <location>
        <begin position="173"/>
        <end position="242"/>
    </location>
</feature>
<keyword evidence="9" id="KW-0699">rRNA-binding</keyword>
<evidence type="ECO:0000313" key="13">
    <source>
        <dbReference type="EMBL" id="AJE03689.1"/>
    </source>
</evidence>
<dbReference type="KEGG" id="gpi:GPICK_10310"/>
<comment type="similarity">
    <text evidence="2">Belongs to the ribonuclease III family.</text>
</comment>
<evidence type="ECO:0000256" key="1">
    <source>
        <dbReference type="ARBA" id="ARBA00000109"/>
    </source>
</evidence>
<dbReference type="GO" id="GO:0005737">
    <property type="term" value="C:cytoplasm"/>
    <property type="evidence" value="ECO:0007669"/>
    <property type="project" value="UniProtKB-SubCell"/>
</dbReference>
<evidence type="ECO:0000256" key="8">
    <source>
        <dbReference type="ARBA" id="ARBA00022884"/>
    </source>
</evidence>
<dbReference type="HAMAP" id="MF_00104">
    <property type="entry name" value="RNase_III"/>
    <property type="match status" value="1"/>
</dbReference>
<feature type="binding site" evidence="9">
    <location>
        <position position="59"/>
    </location>
    <ligand>
        <name>Mg(2+)</name>
        <dbReference type="ChEBI" id="CHEBI:18420"/>
    </ligand>
</feature>
<dbReference type="Pfam" id="PF14622">
    <property type="entry name" value="Ribonucleas_3_3"/>
    <property type="match status" value="1"/>
</dbReference>
<keyword evidence="6 9" id="KW-0255">Endonuclease</keyword>
<evidence type="ECO:0000256" key="3">
    <source>
        <dbReference type="ARBA" id="ARBA00022552"/>
    </source>
</evidence>
<organism evidence="13 14">
    <name type="scientific">Geobacter pickeringii</name>
    <dbReference type="NCBI Taxonomy" id="345632"/>
    <lineage>
        <taxon>Bacteria</taxon>
        <taxon>Pseudomonadati</taxon>
        <taxon>Thermodesulfobacteriota</taxon>
        <taxon>Desulfuromonadia</taxon>
        <taxon>Geobacterales</taxon>
        <taxon>Geobacteraceae</taxon>
        <taxon>Geobacter</taxon>
    </lineage>
</organism>
<feature type="active site" evidence="9">
    <location>
        <position position="63"/>
    </location>
</feature>
<dbReference type="Proteomes" id="UP000057609">
    <property type="component" value="Chromosome"/>
</dbReference>
<evidence type="ECO:0000256" key="2">
    <source>
        <dbReference type="ARBA" id="ARBA00010183"/>
    </source>
</evidence>
<dbReference type="PANTHER" id="PTHR11207:SF0">
    <property type="entry name" value="RIBONUCLEASE 3"/>
    <property type="match status" value="1"/>
</dbReference>
<comment type="subcellular location">
    <subcellularLocation>
        <location evidence="9">Cytoplasm</location>
    </subcellularLocation>
</comment>
<keyword evidence="9" id="KW-0479">Metal-binding</keyword>
<dbReference type="SMART" id="SM00358">
    <property type="entry name" value="DSRM"/>
    <property type="match status" value="1"/>
</dbReference>
<name>A0A0B5BEW2_9BACT</name>
<dbReference type="EC" id="3.1.26.3" evidence="9"/>
<comment type="catalytic activity">
    <reaction evidence="1 9">
        <text>Endonucleolytic cleavage to 5'-phosphomonoester.</text>
        <dbReference type="EC" id="3.1.26.3"/>
    </reaction>
</comment>
<dbReference type="SUPFAM" id="SSF54768">
    <property type="entry name" value="dsRNA-binding domain-like"/>
    <property type="match status" value="1"/>
</dbReference>
<dbReference type="OrthoDB" id="9805026at2"/>
<comment type="subunit">
    <text evidence="9">Homodimer.</text>
</comment>
<dbReference type="InterPro" id="IPR014720">
    <property type="entry name" value="dsRBD_dom"/>
</dbReference>
<feature type="binding site" evidence="9">
    <location>
        <position position="132"/>
    </location>
    <ligand>
        <name>Mg(2+)</name>
        <dbReference type="ChEBI" id="CHEBI:18420"/>
    </ligand>
</feature>
<dbReference type="STRING" id="345632.GPICK_10310"/>
<proteinExistence type="inferred from homology"/>
<keyword evidence="9" id="KW-0819">tRNA processing</keyword>
<dbReference type="CDD" id="cd00593">
    <property type="entry name" value="RIBOc"/>
    <property type="match status" value="1"/>
</dbReference>
<accession>A0A0B5BEW2</accession>
<protein>
    <recommendedName>
        <fullName evidence="9">Ribonuclease 3</fullName>
        <ecNumber evidence="9">3.1.26.3</ecNumber>
    </recommendedName>
    <alternativeName>
        <fullName evidence="9">Ribonuclease III</fullName>
        <shortName evidence="9">RNase III</shortName>
    </alternativeName>
</protein>
<dbReference type="InterPro" id="IPR011907">
    <property type="entry name" value="RNase_III"/>
</dbReference>
<feature type="domain" description="RNase III" evidence="12">
    <location>
        <begin position="17"/>
        <end position="146"/>
    </location>
</feature>
<dbReference type="GO" id="GO:0008033">
    <property type="term" value="P:tRNA processing"/>
    <property type="evidence" value="ECO:0007669"/>
    <property type="project" value="UniProtKB-KW"/>
</dbReference>
<dbReference type="GO" id="GO:0004525">
    <property type="term" value="F:ribonuclease III activity"/>
    <property type="evidence" value="ECO:0007669"/>
    <property type="project" value="UniProtKB-UniRule"/>
</dbReference>
<dbReference type="Gene3D" id="1.10.1520.10">
    <property type="entry name" value="Ribonuclease III domain"/>
    <property type="match status" value="1"/>
</dbReference>